<gene>
    <name evidence="2" type="ORF">Cflav_PD2466</name>
</gene>
<dbReference type="Proteomes" id="UP000003688">
    <property type="component" value="Unassembled WGS sequence"/>
</dbReference>
<comment type="caution">
    <text evidence="2">The sequence shown here is derived from an EMBL/GenBank/DDBJ whole genome shotgun (WGS) entry which is preliminary data.</text>
</comment>
<protein>
    <submittedName>
        <fullName evidence="2">Uncharacterized protein</fullName>
    </submittedName>
</protein>
<dbReference type="Gene3D" id="1.10.287.1490">
    <property type="match status" value="1"/>
</dbReference>
<evidence type="ECO:0000256" key="1">
    <source>
        <dbReference type="SAM" id="Coils"/>
    </source>
</evidence>
<dbReference type="OrthoDB" id="9832735at2"/>
<accession>B9XKR6</accession>
<dbReference type="EMBL" id="ABOX02000026">
    <property type="protein sequence ID" value="EEF59559.1"/>
    <property type="molecule type" value="Genomic_DNA"/>
</dbReference>
<proteinExistence type="predicted"/>
<evidence type="ECO:0000313" key="2">
    <source>
        <dbReference type="EMBL" id="EEF59559.1"/>
    </source>
</evidence>
<organism evidence="2 3">
    <name type="scientific">Pedosphaera parvula (strain Ellin514)</name>
    <dbReference type="NCBI Taxonomy" id="320771"/>
    <lineage>
        <taxon>Bacteria</taxon>
        <taxon>Pseudomonadati</taxon>
        <taxon>Verrucomicrobiota</taxon>
        <taxon>Pedosphaerae</taxon>
        <taxon>Pedosphaerales</taxon>
        <taxon>Pedosphaeraceae</taxon>
        <taxon>Pedosphaera</taxon>
    </lineage>
</organism>
<name>B9XKR6_PEDPL</name>
<evidence type="ECO:0000313" key="3">
    <source>
        <dbReference type="Proteomes" id="UP000003688"/>
    </source>
</evidence>
<dbReference type="STRING" id="320771.Cflav_PD2466"/>
<feature type="coiled-coil region" evidence="1">
    <location>
        <begin position="90"/>
        <end position="117"/>
    </location>
</feature>
<keyword evidence="1" id="KW-0175">Coiled coil</keyword>
<dbReference type="AlphaFoldDB" id="B9XKR6"/>
<keyword evidence="3" id="KW-1185">Reference proteome</keyword>
<sequence precursor="true">MKSFQQNLLILLALSLCALCAYQWYGQTLQRKEIAGLNQLLYDKSAAVQSYTNSIKTMDRQIAQMDGRITELKEIAKTNDQLVLSQKRDLSRLQASNSGLTNQITEYKKAVESLETKIKDAYAGIKKQNDAMKELATQRDDFIKKLNDAVKDRNDVASKYNELVDRFDKLQAVGNK</sequence>
<reference evidence="2 3" key="1">
    <citation type="journal article" date="2011" name="J. Bacteriol.">
        <title>Genome sequence of 'Pedosphaera parvula' Ellin514, an aerobic Verrucomicrobial isolate from pasture soil.</title>
        <authorList>
            <person name="Kant R."/>
            <person name="van Passel M.W."/>
            <person name="Sangwan P."/>
            <person name="Palva A."/>
            <person name="Lucas S."/>
            <person name="Copeland A."/>
            <person name="Lapidus A."/>
            <person name="Glavina Del Rio T."/>
            <person name="Dalin E."/>
            <person name="Tice H."/>
            <person name="Bruce D."/>
            <person name="Goodwin L."/>
            <person name="Pitluck S."/>
            <person name="Chertkov O."/>
            <person name="Larimer F.W."/>
            <person name="Land M.L."/>
            <person name="Hauser L."/>
            <person name="Brettin T.S."/>
            <person name="Detter J.C."/>
            <person name="Han S."/>
            <person name="de Vos W.M."/>
            <person name="Janssen P.H."/>
            <person name="Smidt H."/>
        </authorList>
    </citation>
    <scope>NUCLEOTIDE SEQUENCE [LARGE SCALE GENOMIC DNA]</scope>
    <source>
        <strain evidence="2 3">Ellin514</strain>
    </source>
</reference>
<dbReference type="RefSeq" id="WP_007416402.1">
    <property type="nucleotide sequence ID" value="NZ_ABOX02000026.1"/>
</dbReference>